<evidence type="ECO:0000313" key="2">
    <source>
        <dbReference type="EMBL" id="SVC01093.1"/>
    </source>
</evidence>
<proteinExistence type="predicted"/>
<evidence type="ECO:0000256" key="1">
    <source>
        <dbReference type="SAM" id="Phobius"/>
    </source>
</evidence>
<keyword evidence="1" id="KW-0812">Transmembrane</keyword>
<gene>
    <name evidence="2" type="ORF">METZ01_LOCUS253947</name>
</gene>
<keyword evidence="1" id="KW-0472">Membrane</keyword>
<reference evidence="2" key="1">
    <citation type="submission" date="2018-05" db="EMBL/GenBank/DDBJ databases">
        <authorList>
            <person name="Lanie J.A."/>
            <person name="Ng W.-L."/>
            <person name="Kazmierczak K.M."/>
            <person name="Andrzejewski T.M."/>
            <person name="Davidsen T.M."/>
            <person name="Wayne K.J."/>
            <person name="Tettelin H."/>
            <person name="Glass J.I."/>
            <person name="Rusch D."/>
            <person name="Podicherti R."/>
            <person name="Tsui H.-C.T."/>
            <person name="Winkler M.E."/>
        </authorList>
    </citation>
    <scope>NUCLEOTIDE SEQUENCE</scope>
</reference>
<dbReference type="EMBL" id="UINC01068450">
    <property type="protein sequence ID" value="SVC01093.1"/>
    <property type="molecule type" value="Genomic_DNA"/>
</dbReference>
<name>A0A382IQD1_9ZZZZ</name>
<accession>A0A382IQD1</accession>
<sequence length="230" mass="24390">MHIAGKIFLGLGVLMLIGGGIMAGMGVEDAGEGLEDLANFAIEDSTSGTLHVDDKDGNGDFGFTFWIKGEYLDEDGDGKWDHCATTNITILSHPEISDWGEEARELNGSFYYEIRDWFDGCEADEGNTDYDRADPEGLIKVGRACLACYAGPMEFESNTEVWVTNDDALIEELVDAVGGLMGVLGGIGIFGCGICSLILGGVLALALKEPGQSATIVSNHVPVQPPPPIA</sequence>
<keyword evidence="1" id="KW-1133">Transmembrane helix</keyword>
<protein>
    <submittedName>
        <fullName evidence="2">Uncharacterized protein</fullName>
    </submittedName>
</protein>
<dbReference type="AlphaFoldDB" id="A0A382IQD1"/>
<feature type="transmembrane region" description="Helical" evidence="1">
    <location>
        <begin position="183"/>
        <end position="207"/>
    </location>
</feature>
<organism evidence="2">
    <name type="scientific">marine metagenome</name>
    <dbReference type="NCBI Taxonomy" id="408172"/>
    <lineage>
        <taxon>unclassified sequences</taxon>
        <taxon>metagenomes</taxon>
        <taxon>ecological metagenomes</taxon>
    </lineage>
</organism>
<feature type="transmembrane region" description="Helical" evidence="1">
    <location>
        <begin position="7"/>
        <end position="27"/>
    </location>
</feature>